<evidence type="ECO:0008006" key="2">
    <source>
        <dbReference type="Google" id="ProtNLM"/>
    </source>
</evidence>
<dbReference type="RefSeq" id="WP_030036070.1">
    <property type="nucleotide sequence ID" value="NZ_DF384213.1"/>
</dbReference>
<dbReference type="Proteomes" id="UP000054164">
    <property type="component" value="Unassembled WGS sequence"/>
</dbReference>
<reference evidence="1" key="1">
    <citation type="submission" date="2013-10" db="EMBL/GenBank/DDBJ databases">
        <title>Draft genome sequence of Clostridium botulinum type B strain Osaka05.</title>
        <authorList>
            <person name="Sakaguchi Y."/>
            <person name="Hosomi K."/>
            <person name="Uchiyama J."/>
            <person name="Ogura Y."/>
            <person name="Sakaguchi M."/>
            <person name="Kohda T."/>
            <person name="Mukamoto M."/>
            <person name="Misawa N."/>
            <person name="Matsuzaki S."/>
            <person name="Hayashi T."/>
            <person name="Kozaki S."/>
        </authorList>
    </citation>
    <scope>NUCLEOTIDE SEQUENCE</scope>
    <source>
        <strain evidence="1">Osaka05</strain>
    </source>
</reference>
<evidence type="ECO:0000313" key="1">
    <source>
        <dbReference type="EMBL" id="GAE03189.1"/>
    </source>
</evidence>
<dbReference type="InterPro" id="IPR009711">
    <property type="entry name" value="UPF0473"/>
</dbReference>
<dbReference type="HOGENOM" id="CLU_146610_6_0_9"/>
<name>A0A0S6U8R7_CLOBO</name>
<dbReference type="AlphaFoldDB" id="A0A0S6U8R7"/>
<accession>A0A0S6U8R7</accession>
<proteinExistence type="predicted"/>
<gene>
    <name evidence="1" type="ORF">CBO05C_2879</name>
</gene>
<sequence>MKDEKINSCGCGCGCEEEIEKDTCGCGEVEENCGCGCGDNHHEDHHHEHCGCGCEDEECGETILVDLQDENGNAVTCEVIEEFEYKDNVYALVQNPENNSVYLFREEGQGDEVELVNPDEKEFEEVTAYYENLQ</sequence>
<dbReference type="Pfam" id="PF06949">
    <property type="entry name" value="DUF1292"/>
    <property type="match status" value="1"/>
</dbReference>
<protein>
    <recommendedName>
        <fullName evidence="2">DUF1292 domain-containing protein</fullName>
    </recommendedName>
</protein>
<organism evidence="1">
    <name type="scientific">Clostridium botulinum B str. Osaka05</name>
    <dbReference type="NCBI Taxonomy" id="1407017"/>
    <lineage>
        <taxon>Bacteria</taxon>
        <taxon>Bacillati</taxon>
        <taxon>Bacillota</taxon>
        <taxon>Clostridia</taxon>
        <taxon>Eubacteriales</taxon>
        <taxon>Clostridiaceae</taxon>
        <taxon>Clostridium</taxon>
    </lineage>
</organism>
<dbReference type="EMBL" id="DF384213">
    <property type="protein sequence ID" value="GAE03189.1"/>
    <property type="molecule type" value="Genomic_DNA"/>
</dbReference>